<protein>
    <recommendedName>
        <fullName evidence="4">Transporter substrate-binding domain-containing protein</fullName>
    </recommendedName>
</protein>
<feature type="signal peptide" evidence="1">
    <location>
        <begin position="1"/>
        <end position="21"/>
    </location>
</feature>
<evidence type="ECO:0008006" key="4">
    <source>
        <dbReference type="Google" id="ProtNLM"/>
    </source>
</evidence>
<evidence type="ECO:0000256" key="1">
    <source>
        <dbReference type="SAM" id="SignalP"/>
    </source>
</evidence>
<gene>
    <name evidence="2" type="ORF">ACFFJP_06615</name>
</gene>
<feature type="chain" id="PRO_5047105720" description="Transporter substrate-binding domain-containing protein" evidence="1">
    <location>
        <begin position="22"/>
        <end position="260"/>
    </location>
</feature>
<dbReference type="Gene3D" id="3.40.190.10">
    <property type="entry name" value="Periplasmic binding protein-like II"/>
    <property type="match status" value="2"/>
</dbReference>
<evidence type="ECO:0000313" key="2">
    <source>
        <dbReference type="EMBL" id="MFC0047956.1"/>
    </source>
</evidence>
<proteinExistence type="predicted"/>
<keyword evidence="1" id="KW-0732">Signal</keyword>
<evidence type="ECO:0000313" key="3">
    <source>
        <dbReference type="Proteomes" id="UP001589813"/>
    </source>
</evidence>
<dbReference type="SUPFAM" id="SSF53850">
    <property type="entry name" value="Periplasmic binding protein-like II"/>
    <property type="match status" value="1"/>
</dbReference>
<dbReference type="EMBL" id="JBHLXP010000001">
    <property type="protein sequence ID" value="MFC0047956.1"/>
    <property type="molecule type" value="Genomic_DNA"/>
</dbReference>
<accession>A0ABV6BAR5</accession>
<organism evidence="2 3">
    <name type="scientific">Rheinheimera tilapiae</name>
    <dbReference type="NCBI Taxonomy" id="875043"/>
    <lineage>
        <taxon>Bacteria</taxon>
        <taxon>Pseudomonadati</taxon>
        <taxon>Pseudomonadota</taxon>
        <taxon>Gammaproteobacteria</taxon>
        <taxon>Chromatiales</taxon>
        <taxon>Chromatiaceae</taxon>
        <taxon>Rheinheimera</taxon>
    </lineage>
</organism>
<comment type="caution">
    <text evidence="2">The sequence shown here is derived from an EMBL/GenBank/DDBJ whole genome shotgun (WGS) entry which is preliminary data.</text>
</comment>
<keyword evidence="3" id="KW-1185">Reference proteome</keyword>
<name>A0ABV6BAR5_9GAMM</name>
<reference evidence="2 3" key="1">
    <citation type="submission" date="2024-09" db="EMBL/GenBank/DDBJ databases">
        <authorList>
            <person name="Sun Q."/>
            <person name="Mori K."/>
        </authorList>
    </citation>
    <scope>NUCLEOTIDE SEQUENCE [LARGE SCALE GENOMIC DNA]</scope>
    <source>
        <strain evidence="2 3">KCTC 23315</strain>
    </source>
</reference>
<dbReference type="Proteomes" id="UP001589813">
    <property type="component" value="Unassembled WGS sequence"/>
</dbReference>
<sequence length="260" mass="29105">MAIFRRLIWCLLVAVVAPAGAATVRICVQNIDYYPHYDFSKLPGRGYAADLFALFTAKTGVKITLLPLPVKRLQDNPECQLVYPDNPQWHSAKGEQQPLYFSQSFTGIIGSTVVRRGEGHIELSAIRAIAVPRGFTPDHLLAVQQNYSFNLVEVSDATAALQMLLKKRVDAADVEWHVAKYLINKLGQPDALEIGRLLPLASVGFHLSSRDHGELLRRFDLFLLQYQSEVAQLKARYQLQTVEQLKINIVEPQSPAPSDQ</sequence>
<dbReference type="RefSeq" id="WP_377241685.1">
    <property type="nucleotide sequence ID" value="NZ_JBHLXP010000001.1"/>
</dbReference>